<organism evidence="9 10">
    <name type="scientific">Tilletia horrida</name>
    <dbReference type="NCBI Taxonomy" id="155126"/>
    <lineage>
        <taxon>Eukaryota</taxon>
        <taxon>Fungi</taxon>
        <taxon>Dikarya</taxon>
        <taxon>Basidiomycota</taxon>
        <taxon>Ustilaginomycotina</taxon>
        <taxon>Exobasidiomycetes</taxon>
        <taxon>Tilletiales</taxon>
        <taxon>Tilletiaceae</taxon>
        <taxon>Tilletia</taxon>
    </lineage>
</organism>
<accession>A0AAN6JX12</accession>
<feature type="region of interest" description="Disordered" evidence="6">
    <location>
        <begin position="640"/>
        <end position="816"/>
    </location>
</feature>
<feature type="domain" description="PIK helical" evidence="8">
    <location>
        <begin position="1"/>
        <end position="118"/>
    </location>
</feature>
<evidence type="ECO:0000259" key="8">
    <source>
        <dbReference type="PROSITE" id="PS51545"/>
    </source>
</evidence>
<protein>
    <recommendedName>
        <fullName evidence="2">1-phosphatidylinositol 4-kinase</fullName>
        <ecNumber evidence="2">2.7.1.67</ecNumber>
    </recommendedName>
</protein>
<feature type="region of interest" description="Disordered" evidence="6">
    <location>
        <begin position="183"/>
        <end position="234"/>
    </location>
</feature>
<feature type="compositionally biased region" description="Basic and acidic residues" evidence="6">
    <location>
        <begin position="640"/>
        <end position="651"/>
    </location>
</feature>
<dbReference type="SUPFAM" id="SSF56112">
    <property type="entry name" value="Protein kinase-like (PK-like)"/>
    <property type="match status" value="1"/>
</dbReference>
<dbReference type="InterPro" id="IPR001263">
    <property type="entry name" value="PI3K_accessory_dom"/>
</dbReference>
<sequence>MAELLLRLFQSDFFSPALGISYLRIYADSIGITWHLIHLLRTRYSAQDLAFYWPQLCHLLLTSSNSDSLALETYILDIAAADPHTALITSWIFQAALRDLSSQPNTPSFRVCQRILNHCHHILFHTPDLDHFLLASATETLQAAQLQQSRLKREQLERENHNRLLQQLGASSSDSDVALSLPISKQQTQGKQSSSAAAAPTESLASDLSTSSRPVTPRASSVEKHLPNENSPSQPYLRSAISSFLTQQLPSSLLPALLRRSARPKVLPSNALTTLVGAGAILASTPGQPALAKEAAMVAVLQGMKAHDRNQVPTRLTDQGDEVFDEFEVIDPNLGPDGRLPLFGIQRPVPQRTVPLSAQPPQPPPTSLGAMSPRHQFRSAHAPASASASSIFLPGSASPASSMFHHSSSSSNKVGSSNRGIIVSQLPKAYLSSLLRTHYFRAQTRMLQQLQDISTRLLAHPKAERLAALRTELTQLNHTLPNEVCLPLWCECGPDASTTSAIARAELNANAAIAAAEAAEAAATAAAEADAAGTGVDGHIYDESRFRLLASESIASANKAVKSTTNGAGGSALLSEAKTPKAAVRHHRIVRIDPAEAVVLNSADRAPYLLHVEVLRDDLDFDPDRRGNRELCERLVRGEAQGRARREEQQRRWGASGGASSSNVALPGRTSISAQGSPLLVASTASPTGPSSTGQNTGRSRQASSTSTVSTASSALVPDSSVGGGSISRSGSIRAAKGRIASGSAADEKALPSLPPPQMDPSADASSITGSTAAGEGSKSSRNGPIAGSSTNPASGINPMSEVGPGPSPAMADPEGPLETMFADLAVGDVGARGNEEALVAAAASLAAAAASGGDKHPHHGPALSSSSAGIGGDSEAADGGEDGDAGGGEKAKKSMGAEDLETVMRAVNKDDPSAAIFRESWSAKKARIRASSPYGHLPEWDVFSMIVKTGADLRQEQLAVQLIDEFGRIWASTGCPCWVRYFRILVTGEESGLMETITDSVSVHSIKKEAYSRRLAQQGVVNGPGGGGGGASAVATGAEAGGSATPSVATTSSVSASVPATSGTGAPSATAAVGASSSAPVAATSSGRMQTYSLFEHFQETFGDVDSPSYLKAQNNFIQAMAGYSIICYLLQIKDRHNGNILIDHQGHIIHIDFGFMLGISPGGVGFEAAPFKFPQEYIDILGGMGSEAYERFKALMRQGFRDVRKNAERIIMIVELMQKDSKLPCFALNEQCAAQLRDRFQLGLSQTQCDEFVDRLVLTSAGSVYTRLYDRYQSFTQGIL</sequence>
<dbReference type="Gene3D" id="3.30.1010.10">
    <property type="entry name" value="Phosphatidylinositol 3-kinase Catalytic Subunit, Chain A, domain 4"/>
    <property type="match status" value="1"/>
</dbReference>
<dbReference type="Gene3D" id="1.10.1070.11">
    <property type="entry name" value="Phosphatidylinositol 3-/4-kinase, catalytic domain"/>
    <property type="match status" value="1"/>
</dbReference>
<dbReference type="InterPro" id="IPR057754">
    <property type="entry name" value="PI4-kinase_beta/PIK1_cat"/>
</dbReference>
<comment type="catalytic activity">
    <reaction evidence="1">
        <text>a 1,2-diacyl-sn-glycero-3-phospho-(1D-myo-inositol) + ATP = a 1,2-diacyl-sn-glycero-3-phospho-(1D-myo-inositol 4-phosphate) + ADP + H(+)</text>
        <dbReference type="Rhea" id="RHEA:19877"/>
        <dbReference type="ChEBI" id="CHEBI:15378"/>
        <dbReference type="ChEBI" id="CHEBI:30616"/>
        <dbReference type="ChEBI" id="CHEBI:57880"/>
        <dbReference type="ChEBI" id="CHEBI:58178"/>
        <dbReference type="ChEBI" id="CHEBI:456216"/>
        <dbReference type="EC" id="2.7.1.67"/>
    </reaction>
</comment>
<dbReference type="PROSITE" id="PS51545">
    <property type="entry name" value="PIK_HELICAL"/>
    <property type="match status" value="1"/>
</dbReference>
<evidence type="ECO:0000256" key="3">
    <source>
        <dbReference type="ARBA" id="ARBA00022679"/>
    </source>
</evidence>
<feature type="compositionally biased region" description="Polar residues" evidence="6">
    <location>
        <begin position="203"/>
        <end position="214"/>
    </location>
</feature>
<keyword evidence="5" id="KW-0175">Coiled coil</keyword>
<dbReference type="EMBL" id="JAPDMZ010000129">
    <property type="protein sequence ID" value="KAK0548742.1"/>
    <property type="molecule type" value="Genomic_DNA"/>
</dbReference>
<dbReference type="GO" id="GO:0004430">
    <property type="term" value="F:1-phosphatidylinositol 4-kinase activity"/>
    <property type="evidence" value="ECO:0007669"/>
    <property type="project" value="UniProtKB-EC"/>
</dbReference>
<dbReference type="SMART" id="SM00146">
    <property type="entry name" value="PI3Kc"/>
    <property type="match status" value="1"/>
</dbReference>
<dbReference type="InterPro" id="IPR036940">
    <property type="entry name" value="PI3/4_kinase_cat_sf"/>
</dbReference>
<dbReference type="PROSITE" id="PS50290">
    <property type="entry name" value="PI3_4_KINASE_3"/>
    <property type="match status" value="1"/>
</dbReference>
<dbReference type="GO" id="GO:0046854">
    <property type="term" value="P:phosphatidylinositol phosphate biosynthetic process"/>
    <property type="evidence" value="ECO:0007669"/>
    <property type="project" value="InterPro"/>
</dbReference>
<feature type="coiled-coil region" evidence="5">
    <location>
        <begin position="134"/>
        <end position="171"/>
    </location>
</feature>
<dbReference type="PROSITE" id="PS00915">
    <property type="entry name" value="PI3_4_KINASE_1"/>
    <property type="match status" value="1"/>
</dbReference>
<evidence type="ECO:0000259" key="7">
    <source>
        <dbReference type="PROSITE" id="PS50290"/>
    </source>
</evidence>
<dbReference type="Pfam" id="PF00454">
    <property type="entry name" value="PI3_PI4_kinase"/>
    <property type="match status" value="1"/>
</dbReference>
<evidence type="ECO:0000256" key="6">
    <source>
        <dbReference type="SAM" id="MobiDB-lite"/>
    </source>
</evidence>
<feature type="region of interest" description="Disordered" evidence="6">
    <location>
        <begin position="352"/>
        <end position="381"/>
    </location>
</feature>
<feature type="compositionally biased region" description="Basic and acidic residues" evidence="6">
    <location>
        <begin position="888"/>
        <end position="897"/>
    </location>
</feature>
<feature type="compositionally biased region" description="Low complexity" evidence="6">
    <location>
        <begin position="652"/>
        <end position="662"/>
    </location>
</feature>
<feature type="compositionally biased region" description="Acidic residues" evidence="6">
    <location>
        <begin position="876"/>
        <end position="885"/>
    </location>
</feature>
<reference evidence="9" key="1">
    <citation type="journal article" date="2023" name="PhytoFront">
        <title>Draft Genome Resources of Seven Strains of Tilletia horrida, Causal Agent of Kernel Smut of Rice.</title>
        <authorList>
            <person name="Khanal S."/>
            <person name="Antony Babu S."/>
            <person name="Zhou X.G."/>
        </authorList>
    </citation>
    <scope>NUCLEOTIDE SEQUENCE</scope>
    <source>
        <strain evidence="9">TX6</strain>
    </source>
</reference>
<dbReference type="Proteomes" id="UP001176517">
    <property type="component" value="Unassembled WGS sequence"/>
</dbReference>
<feature type="compositionally biased region" description="Low complexity" evidence="6">
    <location>
        <begin position="183"/>
        <end position="199"/>
    </location>
</feature>
<comment type="caution">
    <text evidence="9">The sequence shown here is derived from an EMBL/GenBank/DDBJ whole genome shotgun (WGS) entry which is preliminary data.</text>
</comment>
<dbReference type="EC" id="2.7.1.67" evidence="2"/>
<name>A0AAN6JX12_9BASI</name>
<dbReference type="GO" id="GO:0005737">
    <property type="term" value="C:cytoplasm"/>
    <property type="evidence" value="ECO:0007669"/>
    <property type="project" value="TreeGrafter"/>
</dbReference>
<dbReference type="PANTHER" id="PTHR10048">
    <property type="entry name" value="PHOSPHATIDYLINOSITOL KINASE"/>
    <property type="match status" value="1"/>
</dbReference>
<feature type="compositionally biased region" description="Low complexity" evidence="6">
    <location>
        <begin position="682"/>
        <end position="694"/>
    </location>
</feature>
<dbReference type="CDD" id="cd05168">
    <property type="entry name" value="PI4Kc_III_beta"/>
    <property type="match status" value="1"/>
</dbReference>
<evidence type="ECO:0000313" key="10">
    <source>
        <dbReference type="Proteomes" id="UP001176517"/>
    </source>
</evidence>
<keyword evidence="3 9" id="KW-0808">Transferase</keyword>
<evidence type="ECO:0000313" key="9">
    <source>
        <dbReference type="EMBL" id="KAK0548742.1"/>
    </source>
</evidence>
<keyword evidence="10" id="KW-1185">Reference proteome</keyword>
<gene>
    <name evidence="9" type="primary">PIK1</name>
    <name evidence="9" type="ORF">OC846_004359</name>
</gene>
<evidence type="ECO:0000256" key="4">
    <source>
        <dbReference type="ARBA" id="ARBA00022777"/>
    </source>
</evidence>
<feature type="domain" description="PI3K/PI4K catalytic" evidence="7">
    <location>
        <begin position="911"/>
        <end position="1267"/>
    </location>
</feature>
<dbReference type="InterPro" id="IPR018936">
    <property type="entry name" value="PI3/4_kinase_CS"/>
</dbReference>
<feature type="region of interest" description="Disordered" evidence="6">
    <location>
        <begin position="852"/>
        <end position="898"/>
    </location>
</feature>
<dbReference type="FunFam" id="1.10.1070.11:FF:000016">
    <property type="entry name" value="PIK1p Phosphatidylinositol 4-kinase"/>
    <property type="match status" value="1"/>
</dbReference>
<dbReference type="GO" id="GO:0016020">
    <property type="term" value="C:membrane"/>
    <property type="evidence" value="ECO:0007669"/>
    <property type="project" value="TreeGrafter"/>
</dbReference>
<evidence type="ECO:0000256" key="5">
    <source>
        <dbReference type="SAM" id="Coils"/>
    </source>
</evidence>
<dbReference type="InterPro" id="IPR015433">
    <property type="entry name" value="PI3/4_kinase"/>
</dbReference>
<evidence type="ECO:0000256" key="1">
    <source>
        <dbReference type="ARBA" id="ARBA00001686"/>
    </source>
</evidence>
<dbReference type="InterPro" id="IPR011009">
    <property type="entry name" value="Kinase-like_dom_sf"/>
</dbReference>
<dbReference type="PANTHER" id="PTHR10048:SF22">
    <property type="entry name" value="PHOSPHATIDYLINOSITOL 4-KINASE BETA"/>
    <property type="match status" value="1"/>
</dbReference>
<feature type="compositionally biased region" description="Low complexity" evidence="6">
    <location>
        <begin position="703"/>
        <end position="715"/>
    </location>
</feature>
<evidence type="ECO:0000256" key="2">
    <source>
        <dbReference type="ARBA" id="ARBA00012169"/>
    </source>
</evidence>
<feature type="compositionally biased region" description="Polar residues" evidence="6">
    <location>
        <begin position="764"/>
        <end position="795"/>
    </location>
</feature>
<proteinExistence type="predicted"/>
<keyword evidence="4" id="KW-0418">Kinase</keyword>
<dbReference type="InterPro" id="IPR000403">
    <property type="entry name" value="PI3/4_kinase_cat_dom"/>
</dbReference>
<dbReference type="GO" id="GO:0048015">
    <property type="term" value="P:phosphatidylinositol-mediated signaling"/>
    <property type="evidence" value="ECO:0007669"/>
    <property type="project" value="TreeGrafter"/>
</dbReference>